<name>A0A2X1AD27_9BACI</name>
<dbReference type="Proteomes" id="UP000251431">
    <property type="component" value="Unassembled WGS sequence"/>
</dbReference>
<accession>A0A2X1AD27</accession>
<evidence type="ECO:0000313" key="2">
    <source>
        <dbReference type="Proteomes" id="UP000251431"/>
    </source>
</evidence>
<gene>
    <name evidence="1" type="ORF">NCTC7582_04525</name>
</gene>
<dbReference type="AlphaFoldDB" id="A0A2X1AD27"/>
<evidence type="ECO:0000313" key="1">
    <source>
        <dbReference type="EMBL" id="SPU38562.1"/>
    </source>
</evidence>
<sequence>MPGSGGATMKFLEMVGENRIPLFVRYVSHFEKQMSDDFFTMANS</sequence>
<organism evidence="1 2">
    <name type="scientific">Lysinibacillus capsici</name>
    <dbReference type="NCBI Taxonomy" id="2115968"/>
    <lineage>
        <taxon>Bacteria</taxon>
        <taxon>Bacillati</taxon>
        <taxon>Bacillota</taxon>
        <taxon>Bacilli</taxon>
        <taxon>Bacillales</taxon>
        <taxon>Bacillaceae</taxon>
        <taxon>Lysinibacillus</taxon>
    </lineage>
</organism>
<protein>
    <submittedName>
        <fullName evidence="1">Uncharacterized protein</fullName>
    </submittedName>
</protein>
<proteinExistence type="predicted"/>
<dbReference type="EMBL" id="UAQE01000004">
    <property type="protein sequence ID" value="SPU38562.1"/>
    <property type="molecule type" value="Genomic_DNA"/>
</dbReference>
<reference evidence="1 2" key="1">
    <citation type="submission" date="2018-06" db="EMBL/GenBank/DDBJ databases">
        <authorList>
            <consortium name="Pathogen Informatics"/>
            <person name="Doyle S."/>
        </authorList>
    </citation>
    <scope>NUCLEOTIDE SEQUENCE [LARGE SCALE GENOMIC DNA]</scope>
    <source>
        <strain evidence="1 2">NCTC7582</strain>
    </source>
</reference>